<comment type="function">
    <text evidence="7">Provides the (R)-glutamate required for cell wall biosynthesis.</text>
</comment>
<evidence type="ECO:0000256" key="7">
    <source>
        <dbReference type="HAMAP-Rule" id="MF_00258"/>
    </source>
</evidence>
<reference evidence="8" key="2">
    <citation type="submission" date="2022-01" db="EMBL/GenBank/DDBJ databases">
        <authorList>
            <person name="Zivanovic Y."/>
            <person name="Moreira D."/>
            <person name="Lopez-Garcia P."/>
        </authorList>
    </citation>
    <scope>NUCLEOTIDE SEQUENCE</scope>
    <source>
        <strain evidence="8">G9</strain>
    </source>
</reference>
<dbReference type="SUPFAM" id="SSF53681">
    <property type="entry name" value="Aspartate/glutamate racemase"/>
    <property type="match status" value="2"/>
</dbReference>
<dbReference type="PROSITE" id="PS00923">
    <property type="entry name" value="ASP_GLU_RACEMASE_1"/>
    <property type="match status" value="1"/>
</dbReference>
<organism evidence="8 9">
    <name type="scientific">Candidatus Synechococcus calcipolaris G9</name>
    <dbReference type="NCBI Taxonomy" id="1497997"/>
    <lineage>
        <taxon>Bacteria</taxon>
        <taxon>Bacillati</taxon>
        <taxon>Cyanobacteriota</taxon>
        <taxon>Cyanophyceae</taxon>
        <taxon>Synechococcales</taxon>
        <taxon>Synechococcaceae</taxon>
        <taxon>Synechococcus</taxon>
    </lineage>
</organism>
<feature type="binding site" evidence="7">
    <location>
        <begin position="53"/>
        <end position="54"/>
    </location>
    <ligand>
        <name>substrate</name>
    </ligand>
</feature>
<name>A0ABT6F0S1_9SYNE</name>
<dbReference type="InterPro" id="IPR018187">
    <property type="entry name" value="Asp/Glu_racemase_AS_1"/>
</dbReference>
<dbReference type="NCBIfam" id="TIGR00067">
    <property type="entry name" value="glut_race"/>
    <property type="match status" value="1"/>
</dbReference>
<keyword evidence="9" id="KW-1185">Reference proteome</keyword>
<dbReference type="GO" id="GO:0008881">
    <property type="term" value="F:glutamate racemase activity"/>
    <property type="evidence" value="ECO:0007669"/>
    <property type="project" value="UniProtKB-EC"/>
</dbReference>
<evidence type="ECO:0000256" key="3">
    <source>
        <dbReference type="ARBA" id="ARBA00022960"/>
    </source>
</evidence>
<comment type="catalytic activity">
    <reaction evidence="1 7">
        <text>L-glutamate = D-glutamate</text>
        <dbReference type="Rhea" id="RHEA:12813"/>
        <dbReference type="ChEBI" id="CHEBI:29985"/>
        <dbReference type="ChEBI" id="CHEBI:29986"/>
        <dbReference type="EC" id="5.1.1.3"/>
    </reaction>
</comment>
<dbReference type="Gene3D" id="3.40.50.1860">
    <property type="match status" value="2"/>
</dbReference>
<accession>A0ABT6F0S1</accession>
<evidence type="ECO:0000256" key="2">
    <source>
        <dbReference type="ARBA" id="ARBA00013090"/>
    </source>
</evidence>
<evidence type="ECO:0000256" key="6">
    <source>
        <dbReference type="ARBA" id="ARBA00023316"/>
    </source>
</evidence>
<protein>
    <recommendedName>
        <fullName evidence="2 7">Glutamate racemase</fullName>
        <ecNumber evidence="2 7">5.1.1.3</ecNumber>
    </recommendedName>
</protein>
<evidence type="ECO:0000313" key="9">
    <source>
        <dbReference type="Proteomes" id="UP001154265"/>
    </source>
</evidence>
<feature type="binding site" evidence="7">
    <location>
        <begin position="194"/>
        <end position="195"/>
    </location>
    <ligand>
        <name>substrate</name>
    </ligand>
</feature>
<evidence type="ECO:0000313" key="8">
    <source>
        <dbReference type="EMBL" id="MDG2991427.1"/>
    </source>
</evidence>
<gene>
    <name evidence="7 8" type="primary">murI</name>
    <name evidence="8" type="ORF">L3556_10870</name>
</gene>
<sequence length="306" mass="33652">MNNWRDRPWWGHGAGSIGVFDSGVGGLTVLRALQAQLPQESFLYFGDTARLPYGIRSEAEILQYVREILTWMTGQGIKMAVMACNTSSALALDTVRSEFPIPIIGLILPAAQTAVKLGRRIGVIATPATVGSGSYPLALQETEPTIAVAQSACPMFVPLVESNRLEDHYTRAMARQYLDPLLDFGLDTLIYGCTHYPHLSRVITECLPKDVQQVDPALSVAIATGRELDLLSLRNHHSSFGQVQFYVSGNPRKFAGLATQWLGYRPRVKQIPLRVLRSQGLKRMAHIPRSMAAQGNRVPTEGVKIS</sequence>
<keyword evidence="6 7" id="KW-0961">Cell wall biogenesis/degradation</keyword>
<feature type="active site" description="Proton donor/acceptor" evidence="7">
    <location>
        <position position="84"/>
    </location>
</feature>
<dbReference type="EC" id="5.1.1.3" evidence="2 7"/>
<dbReference type="InterPro" id="IPR001920">
    <property type="entry name" value="Asp/Glu_race"/>
</dbReference>
<dbReference type="Pfam" id="PF01177">
    <property type="entry name" value="Asp_Glu_race"/>
    <property type="match status" value="1"/>
</dbReference>
<dbReference type="EMBL" id="JAKKUT010000002">
    <property type="protein sequence ID" value="MDG2991427.1"/>
    <property type="molecule type" value="Genomic_DNA"/>
</dbReference>
<dbReference type="InterPro" id="IPR004391">
    <property type="entry name" value="Glu_race"/>
</dbReference>
<dbReference type="Proteomes" id="UP001154265">
    <property type="component" value="Unassembled WGS sequence"/>
</dbReference>
<dbReference type="RefSeq" id="WP_277867295.1">
    <property type="nucleotide sequence ID" value="NZ_JAKKUT010000002.1"/>
</dbReference>
<dbReference type="InterPro" id="IPR015942">
    <property type="entry name" value="Asp/Glu/hydantoin_racemase"/>
</dbReference>
<evidence type="ECO:0000256" key="4">
    <source>
        <dbReference type="ARBA" id="ARBA00022984"/>
    </source>
</evidence>
<comment type="pathway">
    <text evidence="7">Cell wall biogenesis; peptidoglycan biosynthesis.</text>
</comment>
<reference evidence="8" key="1">
    <citation type="journal article" date="2022" name="Genome Biol. Evol.">
        <title>A New Gene Family Diagnostic for Intracellular Biomineralization of Amorphous Ca Carbonates by Cyanobacteria.</title>
        <authorList>
            <person name="Benzerara K."/>
            <person name="Duprat E."/>
            <person name="Bitard-Feildel T."/>
            <person name="Caumes G."/>
            <person name="Cassier-Chauvat C."/>
            <person name="Chauvat F."/>
            <person name="Dezi M."/>
            <person name="Diop S.I."/>
            <person name="Gaschignard G."/>
            <person name="Gorgen S."/>
            <person name="Gugger M."/>
            <person name="Lopez-Garcia P."/>
            <person name="Millet M."/>
            <person name="Skouri-Panet F."/>
            <person name="Moreira D."/>
            <person name="Callebaut I."/>
        </authorList>
    </citation>
    <scope>NUCLEOTIDE SEQUENCE</scope>
    <source>
        <strain evidence="8">G9</strain>
    </source>
</reference>
<feature type="binding site" evidence="7">
    <location>
        <begin position="85"/>
        <end position="86"/>
    </location>
    <ligand>
        <name>substrate</name>
    </ligand>
</feature>
<dbReference type="InterPro" id="IPR033134">
    <property type="entry name" value="Asp/Glu_racemase_AS_2"/>
</dbReference>
<feature type="binding site" evidence="7">
    <location>
        <begin position="21"/>
        <end position="22"/>
    </location>
    <ligand>
        <name>substrate</name>
    </ligand>
</feature>
<comment type="similarity">
    <text evidence="7">Belongs to the aspartate/glutamate racemases family.</text>
</comment>
<keyword evidence="5 7" id="KW-0413">Isomerase</keyword>
<feature type="active site" description="Proton donor/acceptor" evidence="7">
    <location>
        <position position="193"/>
    </location>
</feature>
<dbReference type="HAMAP" id="MF_00258">
    <property type="entry name" value="Glu_racemase"/>
    <property type="match status" value="1"/>
</dbReference>
<dbReference type="PANTHER" id="PTHR21198:SF2">
    <property type="entry name" value="GLUTAMATE RACEMASE"/>
    <property type="match status" value="1"/>
</dbReference>
<dbReference type="PANTHER" id="PTHR21198">
    <property type="entry name" value="GLUTAMATE RACEMASE"/>
    <property type="match status" value="1"/>
</dbReference>
<proteinExistence type="inferred from homology"/>
<keyword evidence="4 7" id="KW-0573">Peptidoglycan synthesis</keyword>
<comment type="caution">
    <text evidence="8">The sequence shown here is derived from an EMBL/GenBank/DDBJ whole genome shotgun (WGS) entry which is preliminary data.</text>
</comment>
<keyword evidence="3 7" id="KW-0133">Cell shape</keyword>
<evidence type="ECO:0000256" key="5">
    <source>
        <dbReference type="ARBA" id="ARBA00023235"/>
    </source>
</evidence>
<dbReference type="PROSITE" id="PS00924">
    <property type="entry name" value="ASP_GLU_RACEMASE_2"/>
    <property type="match status" value="1"/>
</dbReference>
<evidence type="ECO:0000256" key="1">
    <source>
        <dbReference type="ARBA" id="ARBA00001602"/>
    </source>
</evidence>